<evidence type="ECO:0000256" key="1">
    <source>
        <dbReference type="SAM" id="MobiDB-lite"/>
    </source>
</evidence>
<accession>A0A5C3KHT7</accession>
<feature type="compositionally biased region" description="Polar residues" evidence="1">
    <location>
        <begin position="56"/>
        <end position="70"/>
    </location>
</feature>
<dbReference type="Proteomes" id="UP000307440">
    <property type="component" value="Unassembled WGS sequence"/>
</dbReference>
<evidence type="ECO:0000313" key="3">
    <source>
        <dbReference type="Proteomes" id="UP000307440"/>
    </source>
</evidence>
<name>A0A5C3KHT7_COPMA</name>
<sequence>MAATFSFSNISAGGSCNFGAGDIMNATETSYGLHWDPRNSPLLLTPLHEGNIPNYLSNESSDNIAPQKQNVPGGEPGSVSMLFGAEGAADPVLFQDVEMQDIEHINDDVGVEPPALARRKFRQLEPETPPAHPTTLPASPVLIQTAMETNVELNSEGRFYRQLESDFEVILSNRLSPADDVIMSSSNDLYQADTQSTERHYNRRSEGGA</sequence>
<gene>
    <name evidence="2" type="ORF">FA15DRAFT_674401</name>
</gene>
<reference evidence="2 3" key="1">
    <citation type="journal article" date="2019" name="Nat. Ecol. Evol.">
        <title>Megaphylogeny resolves global patterns of mushroom evolution.</title>
        <authorList>
            <person name="Varga T."/>
            <person name="Krizsan K."/>
            <person name="Foldi C."/>
            <person name="Dima B."/>
            <person name="Sanchez-Garcia M."/>
            <person name="Sanchez-Ramirez S."/>
            <person name="Szollosi G.J."/>
            <person name="Szarkandi J.G."/>
            <person name="Papp V."/>
            <person name="Albert L."/>
            <person name="Andreopoulos W."/>
            <person name="Angelini C."/>
            <person name="Antonin V."/>
            <person name="Barry K.W."/>
            <person name="Bougher N.L."/>
            <person name="Buchanan P."/>
            <person name="Buyck B."/>
            <person name="Bense V."/>
            <person name="Catcheside P."/>
            <person name="Chovatia M."/>
            <person name="Cooper J."/>
            <person name="Damon W."/>
            <person name="Desjardin D."/>
            <person name="Finy P."/>
            <person name="Geml J."/>
            <person name="Haridas S."/>
            <person name="Hughes K."/>
            <person name="Justo A."/>
            <person name="Karasinski D."/>
            <person name="Kautmanova I."/>
            <person name="Kiss B."/>
            <person name="Kocsube S."/>
            <person name="Kotiranta H."/>
            <person name="LaButti K.M."/>
            <person name="Lechner B.E."/>
            <person name="Liimatainen K."/>
            <person name="Lipzen A."/>
            <person name="Lukacs Z."/>
            <person name="Mihaltcheva S."/>
            <person name="Morgado L.N."/>
            <person name="Niskanen T."/>
            <person name="Noordeloos M.E."/>
            <person name="Ohm R.A."/>
            <person name="Ortiz-Santana B."/>
            <person name="Ovrebo C."/>
            <person name="Racz N."/>
            <person name="Riley R."/>
            <person name="Savchenko A."/>
            <person name="Shiryaev A."/>
            <person name="Soop K."/>
            <person name="Spirin V."/>
            <person name="Szebenyi C."/>
            <person name="Tomsovsky M."/>
            <person name="Tulloss R.E."/>
            <person name="Uehling J."/>
            <person name="Grigoriev I.V."/>
            <person name="Vagvolgyi C."/>
            <person name="Papp T."/>
            <person name="Martin F.M."/>
            <person name="Miettinen O."/>
            <person name="Hibbett D.S."/>
            <person name="Nagy L.G."/>
        </authorList>
    </citation>
    <scope>NUCLEOTIDE SEQUENCE [LARGE SCALE GENOMIC DNA]</scope>
    <source>
        <strain evidence="2 3">CBS 121175</strain>
    </source>
</reference>
<organism evidence="2 3">
    <name type="scientific">Coprinopsis marcescibilis</name>
    <name type="common">Agaric fungus</name>
    <name type="synonym">Psathyrella marcescibilis</name>
    <dbReference type="NCBI Taxonomy" id="230819"/>
    <lineage>
        <taxon>Eukaryota</taxon>
        <taxon>Fungi</taxon>
        <taxon>Dikarya</taxon>
        <taxon>Basidiomycota</taxon>
        <taxon>Agaricomycotina</taxon>
        <taxon>Agaricomycetes</taxon>
        <taxon>Agaricomycetidae</taxon>
        <taxon>Agaricales</taxon>
        <taxon>Agaricineae</taxon>
        <taxon>Psathyrellaceae</taxon>
        <taxon>Coprinopsis</taxon>
    </lineage>
</organism>
<feature type="region of interest" description="Disordered" evidence="1">
    <location>
        <begin position="56"/>
        <end position="75"/>
    </location>
</feature>
<protein>
    <submittedName>
        <fullName evidence="2">Uncharacterized protein</fullName>
    </submittedName>
</protein>
<proteinExistence type="predicted"/>
<dbReference type="AlphaFoldDB" id="A0A5C3KHT7"/>
<feature type="compositionally biased region" description="Basic and acidic residues" evidence="1">
    <location>
        <begin position="196"/>
        <end position="209"/>
    </location>
</feature>
<keyword evidence="3" id="KW-1185">Reference proteome</keyword>
<feature type="region of interest" description="Disordered" evidence="1">
    <location>
        <begin position="187"/>
        <end position="209"/>
    </location>
</feature>
<dbReference type="EMBL" id="ML210339">
    <property type="protein sequence ID" value="TFK19467.1"/>
    <property type="molecule type" value="Genomic_DNA"/>
</dbReference>
<evidence type="ECO:0000313" key="2">
    <source>
        <dbReference type="EMBL" id="TFK19467.1"/>
    </source>
</evidence>